<reference evidence="1 2" key="1">
    <citation type="journal article" date="2013" name="Stand. Genomic Sci.">
        <title>Genomic Encyclopedia of Type Strains, Phase I: The one thousand microbial genomes (KMG-I) project.</title>
        <authorList>
            <person name="Kyrpides N.C."/>
            <person name="Woyke T."/>
            <person name="Eisen J.A."/>
            <person name="Garrity G."/>
            <person name="Lilburn T.G."/>
            <person name="Beck B.J."/>
            <person name="Whitman W.B."/>
            <person name="Hugenholtz P."/>
            <person name="Klenk H.P."/>
        </authorList>
    </citation>
    <scope>NUCLEOTIDE SEQUENCE [LARGE SCALE GENOMIC DNA]</scope>
    <source>
        <strain evidence="1 2">DSM 45044</strain>
    </source>
</reference>
<dbReference type="Proteomes" id="UP000321617">
    <property type="component" value="Unassembled WGS sequence"/>
</dbReference>
<dbReference type="EMBL" id="VLLL01000010">
    <property type="protein sequence ID" value="TWJ07722.1"/>
    <property type="molecule type" value="Genomic_DNA"/>
</dbReference>
<gene>
    <name evidence="1" type="ORF">LX16_4882</name>
</gene>
<accession>A0A562UQ23</accession>
<protein>
    <recommendedName>
        <fullName evidence="3">HEAT repeat protein</fullName>
    </recommendedName>
</protein>
<evidence type="ECO:0000313" key="2">
    <source>
        <dbReference type="Proteomes" id="UP000321617"/>
    </source>
</evidence>
<evidence type="ECO:0000313" key="1">
    <source>
        <dbReference type="EMBL" id="TWJ07722.1"/>
    </source>
</evidence>
<comment type="caution">
    <text evidence="1">The sequence shown here is derived from an EMBL/GenBank/DDBJ whole genome shotgun (WGS) entry which is preliminary data.</text>
</comment>
<organism evidence="1 2">
    <name type="scientific">Stackebrandtia albiflava</name>
    <dbReference type="NCBI Taxonomy" id="406432"/>
    <lineage>
        <taxon>Bacteria</taxon>
        <taxon>Bacillati</taxon>
        <taxon>Actinomycetota</taxon>
        <taxon>Actinomycetes</taxon>
        <taxon>Glycomycetales</taxon>
        <taxon>Glycomycetaceae</taxon>
        <taxon>Stackebrandtia</taxon>
    </lineage>
</organism>
<dbReference type="AlphaFoldDB" id="A0A562UQ23"/>
<keyword evidence="2" id="KW-1185">Reference proteome</keyword>
<sequence>MGRVEGLEEESVLRAAMAEELARWDAAVDSTAAADASLSFLEAAYEYSGDAINAVTAEAVSEMLTRLRSDGYRWRAEVLTSLWCFGSAVGVWRRMAAGATNVSYDEKVAWEDRVEERVADGVGEYRRLVHDADPEVRSMAALVLSCSSTDAHRDFDLLEKAFSSESVELARACFGEATATLGRRYAHDADLRDRVERFLDAALDTQPDLVRFRIALAFTDAPANPWSDQAKAWERNADVKDRQTRWPCEV</sequence>
<proteinExistence type="predicted"/>
<name>A0A562UQ23_9ACTN</name>
<evidence type="ECO:0008006" key="3">
    <source>
        <dbReference type="Google" id="ProtNLM"/>
    </source>
</evidence>